<organism evidence="1">
    <name type="scientific">Cacopsylla melanoneura</name>
    <dbReference type="NCBI Taxonomy" id="428564"/>
    <lineage>
        <taxon>Eukaryota</taxon>
        <taxon>Metazoa</taxon>
        <taxon>Ecdysozoa</taxon>
        <taxon>Arthropoda</taxon>
        <taxon>Hexapoda</taxon>
        <taxon>Insecta</taxon>
        <taxon>Pterygota</taxon>
        <taxon>Neoptera</taxon>
        <taxon>Paraneoptera</taxon>
        <taxon>Hemiptera</taxon>
        <taxon>Sternorrhyncha</taxon>
        <taxon>Psylloidea</taxon>
        <taxon>Psyllidae</taxon>
        <taxon>Psyllinae</taxon>
        <taxon>Cacopsylla</taxon>
    </lineage>
</organism>
<reference evidence="1" key="1">
    <citation type="submission" date="2021-05" db="EMBL/GenBank/DDBJ databases">
        <authorList>
            <person name="Alioto T."/>
            <person name="Alioto T."/>
            <person name="Gomez Garrido J."/>
        </authorList>
    </citation>
    <scope>NUCLEOTIDE SEQUENCE</scope>
</reference>
<dbReference type="EMBL" id="HBUF01523802">
    <property type="protein sequence ID" value="CAG6749577.1"/>
    <property type="molecule type" value="Transcribed_RNA"/>
</dbReference>
<accession>A0A8D9EDI9</accession>
<dbReference type="AlphaFoldDB" id="A0A8D9EDI9"/>
<name>A0A8D9EDI9_9HEMI</name>
<evidence type="ECO:0000313" key="1">
    <source>
        <dbReference type="EMBL" id="CAG6749577.1"/>
    </source>
</evidence>
<proteinExistence type="predicted"/>
<dbReference type="EMBL" id="HBUF01523803">
    <property type="protein sequence ID" value="CAG6749578.1"/>
    <property type="molecule type" value="Transcribed_RNA"/>
</dbReference>
<protein>
    <submittedName>
        <fullName evidence="1">Uncharacterized protein</fullName>
    </submittedName>
</protein>
<sequence>MASYLTNLCGSGCCSDSCCRPRLSVGVVYPNGMLELASQSTLSNLLGTSNLCGSCCGTDCCRPRLSVGVVYPNDTIQLAGDKNMMTGLCGSGCGCGCDCRPRLSVGVVYDGSNSM</sequence>